<dbReference type="EMBL" id="SNTY01000009">
    <property type="protein sequence ID" value="TEU30330.1"/>
    <property type="molecule type" value="Genomic_DNA"/>
</dbReference>
<keyword evidence="2" id="KW-1185">Reference proteome</keyword>
<sequence length="348" mass="39938">MDRLTRTTKQDFDPELAVLDHNPILINNGLTCYDRVYADGSGSKTCLGQSKNKLISGFHLYASLGKDELLESKSTELVFGGVEVEWRTDKKNLAKAQQIDEAIWRLLTAWNVSPLKIDAPIKTYRNSLKTGDIVTWKVTPQLLINAKAGKLNTFEYNDPNGKFFLGQFPVNYVPKKILKFKPEEIKDITDINNAFKFDLIINNAKNIPIFDNSMYPLLNQVRVTLQPVENFDSSKLTWPKKRIDYLLTLNGLANKRLKYEAFGLECYPSDESNNSICLGITRHPHHPQVYLYTSKNVHSENMTIYATSYTNLYGGLRVEWQATVKDLKNWKEIDAAIWRLLDTWNVYS</sequence>
<proteinExistence type="predicted"/>
<evidence type="ECO:0000313" key="2">
    <source>
        <dbReference type="Proteomes" id="UP000297834"/>
    </source>
</evidence>
<evidence type="ECO:0000313" key="1">
    <source>
        <dbReference type="EMBL" id="TEU30330.1"/>
    </source>
</evidence>
<dbReference type="AlphaFoldDB" id="A0A4Y7XEU9"/>
<accession>A0A4Y7XEU9</accession>
<dbReference type="Proteomes" id="UP000297834">
    <property type="component" value="Unassembled WGS sequence"/>
</dbReference>
<gene>
    <name evidence="1" type="ORF">E2B99_02180</name>
</gene>
<name>A0A4Y7XEU9_9GAMM</name>
<reference evidence="1 2" key="1">
    <citation type="submission" date="2019-03" db="EMBL/GenBank/DDBJ databases">
        <title>Alkanindiges illinoisensis: a potential pathogenic isolated from ascites of a gastric cancer patient with abdominal metastasis.</title>
        <authorList>
            <person name="Hu X."/>
            <person name="Yang B."/>
            <person name="Yan X."/>
            <person name="Lin L."/>
            <person name="Zhao H."/>
            <person name="Zhou F."/>
            <person name="Su B."/>
            <person name="Chen J."/>
            <person name="Rui Y."/>
            <person name="Wang Q."/>
            <person name="Zheng L."/>
        </authorList>
    </citation>
    <scope>NUCLEOTIDE SEQUENCE [LARGE SCALE GENOMIC DNA]</scope>
    <source>
        <strain evidence="1 2">NFYY 23406</strain>
    </source>
</reference>
<comment type="caution">
    <text evidence="1">The sequence shown here is derived from an EMBL/GenBank/DDBJ whole genome shotgun (WGS) entry which is preliminary data.</text>
</comment>
<dbReference type="RefSeq" id="WP_205669624.1">
    <property type="nucleotide sequence ID" value="NZ_SNTY01000009.1"/>
</dbReference>
<protein>
    <submittedName>
        <fullName evidence="1">Uncharacterized protein</fullName>
    </submittedName>
</protein>
<organism evidence="1 2">
    <name type="scientific">Alkanindiges illinoisensis</name>
    <dbReference type="NCBI Taxonomy" id="197183"/>
    <lineage>
        <taxon>Bacteria</taxon>
        <taxon>Pseudomonadati</taxon>
        <taxon>Pseudomonadota</taxon>
        <taxon>Gammaproteobacteria</taxon>
        <taxon>Moraxellales</taxon>
        <taxon>Moraxellaceae</taxon>
        <taxon>Alkanindiges</taxon>
    </lineage>
</organism>